<protein>
    <submittedName>
        <fullName evidence="2">F-box protein interaction domain protein</fullName>
    </submittedName>
    <submittedName>
        <fullName evidence="3">Putative F-box domain, galactose oxidase/kelch, beta-propeller, F-box associated interaction</fullName>
    </submittedName>
</protein>
<organism evidence="2 5">
    <name type="scientific">Medicago truncatula</name>
    <name type="common">Barrel medic</name>
    <name type="synonym">Medicago tribuloides</name>
    <dbReference type="NCBI Taxonomy" id="3880"/>
    <lineage>
        <taxon>Eukaryota</taxon>
        <taxon>Viridiplantae</taxon>
        <taxon>Streptophyta</taxon>
        <taxon>Embryophyta</taxon>
        <taxon>Tracheophyta</taxon>
        <taxon>Spermatophyta</taxon>
        <taxon>Magnoliopsida</taxon>
        <taxon>eudicotyledons</taxon>
        <taxon>Gunneridae</taxon>
        <taxon>Pentapetalae</taxon>
        <taxon>rosids</taxon>
        <taxon>fabids</taxon>
        <taxon>Fabales</taxon>
        <taxon>Fabaceae</taxon>
        <taxon>Papilionoideae</taxon>
        <taxon>50 kb inversion clade</taxon>
        <taxon>NPAAA clade</taxon>
        <taxon>Hologalegina</taxon>
        <taxon>IRL clade</taxon>
        <taxon>Trifolieae</taxon>
        <taxon>Medicago</taxon>
    </lineage>
</organism>
<dbReference type="Pfam" id="PF00646">
    <property type="entry name" value="F-box"/>
    <property type="match status" value="1"/>
</dbReference>
<dbReference type="SUPFAM" id="SSF50965">
    <property type="entry name" value="Galactose oxidase, central domain"/>
    <property type="match status" value="1"/>
</dbReference>
<dbReference type="HOGENOM" id="CLU_027176_1_2_1"/>
<dbReference type="SMART" id="SM00256">
    <property type="entry name" value="FBOX"/>
    <property type="match status" value="1"/>
</dbReference>
<dbReference type="PANTHER" id="PTHR31672:SF13">
    <property type="entry name" value="F-BOX PROTEIN CPR30-LIKE"/>
    <property type="match status" value="1"/>
</dbReference>
<evidence type="ECO:0000259" key="1">
    <source>
        <dbReference type="PROSITE" id="PS50181"/>
    </source>
</evidence>
<evidence type="ECO:0000313" key="2">
    <source>
        <dbReference type="EMBL" id="KEH15672.1"/>
    </source>
</evidence>
<evidence type="ECO:0000313" key="3">
    <source>
        <dbReference type="EMBL" id="RHN72648.1"/>
    </source>
</evidence>
<dbReference type="NCBIfam" id="TIGR01640">
    <property type="entry name" value="F_box_assoc_1"/>
    <property type="match status" value="1"/>
</dbReference>
<dbReference type="SUPFAM" id="SSF81383">
    <property type="entry name" value="F-box domain"/>
    <property type="match status" value="1"/>
</dbReference>
<reference evidence="4" key="3">
    <citation type="submission" date="2015-06" db="UniProtKB">
        <authorList>
            <consortium name="EnsemblPlants"/>
        </authorList>
    </citation>
    <scope>IDENTIFICATION</scope>
    <source>
        <strain evidence="4">cv. Jemalong A17</strain>
    </source>
</reference>
<reference evidence="2 5" key="2">
    <citation type="journal article" date="2014" name="BMC Genomics">
        <title>An improved genome release (version Mt4.0) for the model legume Medicago truncatula.</title>
        <authorList>
            <person name="Tang H."/>
            <person name="Krishnakumar V."/>
            <person name="Bidwell S."/>
            <person name="Rosen B."/>
            <person name="Chan A."/>
            <person name="Zhou S."/>
            <person name="Gentzbittel L."/>
            <person name="Childs K.L."/>
            <person name="Yandell M."/>
            <person name="Gundlach H."/>
            <person name="Mayer K.F."/>
            <person name="Schwartz D.C."/>
            <person name="Town C.D."/>
        </authorList>
    </citation>
    <scope>GENOME REANNOTATION</scope>
    <source>
        <strain evidence="2">A17</strain>
        <strain evidence="4 5">cv. Jemalong A17</strain>
    </source>
</reference>
<dbReference type="Gramene" id="rna8392">
    <property type="protein sequence ID" value="RHN72648.1"/>
    <property type="gene ID" value="gene8392"/>
</dbReference>
<dbReference type="CDD" id="cd22157">
    <property type="entry name" value="F-box_AtFBW1-like"/>
    <property type="match status" value="1"/>
</dbReference>
<dbReference type="OMA" id="LMFYNEM"/>
<dbReference type="InterPro" id="IPR036047">
    <property type="entry name" value="F-box-like_dom_sf"/>
</dbReference>
<sequence length="409" mass="46165">MASDRLPPDTLAEIFSRLPVKSLLRFRSTSKSLKSIIDSHNFINLHRKNSLNRSFILRLRSNIYQIEDDFSNLTTAVPLNHPFTRNSTNIALIGSCNGLLAVSNGEIALRHPNAANEITIWNPNIRKHHIIPFLPLPITPRSPSDMNCSLCVHGFGFDPLTGDYKILRLSWLVSLQNPFYDPHVRLFSLKTNSWKIIPTMPYALVFAQTMGVLVEDSIHWIMAKKLDGLHPSLIVAFNLTLEIFNEVPLPDEIGEEEVNSNDSVEIDVAALGGCLCMTVNYETTKIDVWVMKQYGLKDSWCKLFTMMKSCVTSHLKSSSPLCYSSDGSKVLIEGIEVLLEVHHKKLFWYDLKTEQVSYEEIPDFNGAKICVGSLVPPSFPVDNSSKKENHTCKSKKRDDFLSGGFKLRL</sequence>
<keyword evidence="5" id="KW-1185">Reference proteome</keyword>
<dbReference type="eggNOG" id="ENOG502QVMN">
    <property type="taxonomic scope" value="Eukaryota"/>
</dbReference>
<dbReference type="Proteomes" id="UP000265566">
    <property type="component" value="Chromosome 2"/>
</dbReference>
<dbReference type="PROSITE" id="PS50181">
    <property type="entry name" value="FBOX"/>
    <property type="match status" value="1"/>
</dbReference>
<accession>A0A072TE54</accession>
<dbReference type="PANTHER" id="PTHR31672">
    <property type="entry name" value="BNACNNG10540D PROTEIN"/>
    <property type="match status" value="1"/>
</dbReference>
<dbReference type="STRING" id="3880.A0A072TE54"/>
<reference evidence="2 5" key="1">
    <citation type="journal article" date="2011" name="Nature">
        <title>The Medicago genome provides insight into the evolution of rhizobial symbioses.</title>
        <authorList>
            <person name="Young N.D."/>
            <person name="Debelle F."/>
            <person name="Oldroyd G.E."/>
            <person name="Geurts R."/>
            <person name="Cannon S.B."/>
            <person name="Udvardi M.K."/>
            <person name="Benedito V.A."/>
            <person name="Mayer K.F."/>
            <person name="Gouzy J."/>
            <person name="Schoof H."/>
            <person name="Van de Peer Y."/>
            <person name="Proost S."/>
            <person name="Cook D.R."/>
            <person name="Meyers B.C."/>
            <person name="Spannagl M."/>
            <person name="Cheung F."/>
            <person name="De Mita S."/>
            <person name="Krishnakumar V."/>
            <person name="Gundlach H."/>
            <person name="Zhou S."/>
            <person name="Mudge J."/>
            <person name="Bharti A.K."/>
            <person name="Murray J.D."/>
            <person name="Naoumkina M.A."/>
            <person name="Rosen B."/>
            <person name="Silverstein K.A."/>
            <person name="Tang H."/>
            <person name="Rombauts S."/>
            <person name="Zhao P.X."/>
            <person name="Zhou P."/>
            <person name="Barbe V."/>
            <person name="Bardou P."/>
            <person name="Bechner M."/>
            <person name="Bellec A."/>
            <person name="Berger A."/>
            <person name="Berges H."/>
            <person name="Bidwell S."/>
            <person name="Bisseling T."/>
            <person name="Choisne N."/>
            <person name="Couloux A."/>
            <person name="Denny R."/>
            <person name="Deshpande S."/>
            <person name="Dai X."/>
            <person name="Doyle J.J."/>
            <person name="Dudez A.M."/>
            <person name="Farmer A.D."/>
            <person name="Fouteau S."/>
            <person name="Franken C."/>
            <person name="Gibelin C."/>
            <person name="Gish J."/>
            <person name="Goldstein S."/>
            <person name="Gonzalez A.J."/>
            <person name="Green P.J."/>
            <person name="Hallab A."/>
            <person name="Hartog M."/>
            <person name="Hua A."/>
            <person name="Humphray S.J."/>
            <person name="Jeong D.H."/>
            <person name="Jing Y."/>
            <person name="Jocker A."/>
            <person name="Kenton S.M."/>
            <person name="Kim D.J."/>
            <person name="Klee K."/>
            <person name="Lai H."/>
            <person name="Lang C."/>
            <person name="Lin S."/>
            <person name="Macmil S.L."/>
            <person name="Magdelenat G."/>
            <person name="Matthews L."/>
            <person name="McCorrison J."/>
            <person name="Monaghan E.L."/>
            <person name="Mun J.H."/>
            <person name="Najar F.Z."/>
            <person name="Nicholson C."/>
            <person name="Noirot C."/>
            <person name="O'Bleness M."/>
            <person name="Paule C.R."/>
            <person name="Poulain J."/>
            <person name="Prion F."/>
            <person name="Qin B."/>
            <person name="Qu C."/>
            <person name="Retzel E.F."/>
            <person name="Riddle C."/>
            <person name="Sallet E."/>
            <person name="Samain S."/>
            <person name="Samson N."/>
            <person name="Sanders I."/>
            <person name="Saurat O."/>
            <person name="Scarpelli C."/>
            <person name="Schiex T."/>
            <person name="Segurens B."/>
            <person name="Severin A.J."/>
            <person name="Sherrier D.J."/>
            <person name="Shi R."/>
            <person name="Sims S."/>
            <person name="Singer S.R."/>
            <person name="Sinharoy S."/>
            <person name="Sterck L."/>
            <person name="Viollet A."/>
            <person name="Wang B.B."/>
            <person name="Wang K."/>
            <person name="Wang M."/>
            <person name="Wang X."/>
            <person name="Warfsmann J."/>
            <person name="Weissenbach J."/>
            <person name="White D.D."/>
            <person name="White J.D."/>
            <person name="Wiley G.B."/>
            <person name="Wincker P."/>
            <person name="Xing Y."/>
            <person name="Yang L."/>
            <person name="Yao Z."/>
            <person name="Ying F."/>
            <person name="Zhai J."/>
            <person name="Zhou L."/>
            <person name="Zuber A."/>
            <person name="Denarie J."/>
            <person name="Dixon R.A."/>
            <person name="May G.D."/>
            <person name="Schwartz D.C."/>
            <person name="Rogers J."/>
            <person name="Quetier F."/>
            <person name="Town C.D."/>
            <person name="Roe B.A."/>
        </authorList>
    </citation>
    <scope>NUCLEOTIDE SEQUENCE [LARGE SCALE GENOMIC DNA]</scope>
    <source>
        <strain evidence="2">A17</strain>
        <strain evidence="4 5">cv. Jemalong A17</strain>
    </source>
</reference>
<gene>
    <name evidence="4" type="primary">25481320</name>
    <name evidence="2" type="ORF">MTR_0667s0010</name>
    <name evidence="3" type="ORF">MtrunA17_Chr2g0290061</name>
</gene>
<dbReference type="InterPro" id="IPR001810">
    <property type="entry name" value="F-box_dom"/>
</dbReference>
<dbReference type="InterPro" id="IPR006527">
    <property type="entry name" value="F-box-assoc_dom_typ1"/>
</dbReference>
<dbReference type="AlphaFoldDB" id="A0A072TE54"/>
<dbReference type="InterPro" id="IPR050796">
    <property type="entry name" value="SCF_F-box_component"/>
</dbReference>
<dbReference type="KEGG" id="mtr:25481320"/>
<dbReference type="InterPro" id="IPR017451">
    <property type="entry name" value="F-box-assoc_interact_dom"/>
</dbReference>
<dbReference type="InterPro" id="IPR011043">
    <property type="entry name" value="Gal_Oxase/kelch_b-propeller"/>
</dbReference>
<dbReference type="EnsemblPlants" id="KEH15672">
    <property type="protein sequence ID" value="KEH15672"/>
    <property type="gene ID" value="MTR_0667s0010"/>
</dbReference>
<evidence type="ECO:0000313" key="4">
    <source>
        <dbReference type="EnsemblPlants" id="KEH15672"/>
    </source>
</evidence>
<dbReference type="Pfam" id="PF07734">
    <property type="entry name" value="FBA_1"/>
    <property type="match status" value="1"/>
</dbReference>
<dbReference type="OrthoDB" id="591557at2759"/>
<dbReference type="PaxDb" id="3880-AES64481"/>
<proteinExistence type="predicted"/>
<feature type="domain" description="F-box" evidence="1">
    <location>
        <begin position="1"/>
        <end position="45"/>
    </location>
</feature>
<dbReference type="Proteomes" id="UP000002051">
    <property type="component" value="Unassembled WGS sequence"/>
</dbReference>
<dbReference type="EMBL" id="KL403391">
    <property type="protein sequence ID" value="KEH15672.1"/>
    <property type="molecule type" value="Genomic_DNA"/>
</dbReference>
<evidence type="ECO:0000313" key="5">
    <source>
        <dbReference type="Proteomes" id="UP000002051"/>
    </source>
</evidence>
<dbReference type="Gene3D" id="1.20.1280.50">
    <property type="match status" value="1"/>
</dbReference>
<dbReference type="EMBL" id="PSQE01000002">
    <property type="protein sequence ID" value="RHN72648.1"/>
    <property type="molecule type" value="Genomic_DNA"/>
</dbReference>
<reference evidence="3" key="4">
    <citation type="journal article" date="2018" name="Nat. Plants">
        <title>Whole-genome landscape of Medicago truncatula symbiotic genes.</title>
        <authorList>
            <person name="Pecrix Y."/>
            <person name="Gamas P."/>
            <person name="Carrere S."/>
        </authorList>
    </citation>
    <scope>NUCLEOTIDE SEQUENCE</scope>
    <source>
        <tissue evidence="3">Leaves</tissue>
    </source>
</reference>
<name>A0A072TE54_MEDTR</name>